<accession>A0ABT5Q214</accession>
<reference evidence="1 2" key="1">
    <citation type="submission" date="2022-05" db="EMBL/GenBank/DDBJ databases">
        <title>Novel Pseudomonas spp. Isolated from a Rainbow Trout Aquaculture Facility.</title>
        <authorList>
            <person name="Testerman T."/>
            <person name="Graf J."/>
        </authorList>
    </citation>
    <scope>NUCLEOTIDE SEQUENCE [LARGE SCALE GENOMIC DNA]</scope>
    <source>
        <strain evidence="1 2">ID357</strain>
    </source>
</reference>
<organism evidence="1 2">
    <name type="scientific">Pseudomonas idahonensis</name>
    <dbReference type="NCBI Taxonomy" id="2942628"/>
    <lineage>
        <taxon>Bacteria</taxon>
        <taxon>Pseudomonadati</taxon>
        <taxon>Pseudomonadota</taxon>
        <taxon>Gammaproteobacteria</taxon>
        <taxon>Pseudomonadales</taxon>
        <taxon>Pseudomonadaceae</taxon>
        <taxon>Pseudomonas</taxon>
    </lineage>
</organism>
<evidence type="ECO:0000313" key="1">
    <source>
        <dbReference type="EMBL" id="MDD1147771.1"/>
    </source>
</evidence>
<evidence type="ECO:0000313" key="2">
    <source>
        <dbReference type="Proteomes" id="UP001217610"/>
    </source>
</evidence>
<dbReference type="EMBL" id="JAMDGR010000002">
    <property type="protein sequence ID" value="MDD1147771.1"/>
    <property type="molecule type" value="Genomic_DNA"/>
</dbReference>
<dbReference type="RefSeq" id="WP_102879437.1">
    <property type="nucleotide sequence ID" value="NZ_JAMDGR010000002.1"/>
</dbReference>
<gene>
    <name evidence="1" type="ORF">M5G25_05720</name>
</gene>
<name>A0ABT5Q214_9PSED</name>
<comment type="caution">
    <text evidence="1">The sequence shown here is derived from an EMBL/GenBank/DDBJ whole genome shotgun (WGS) entry which is preliminary data.</text>
</comment>
<dbReference type="Proteomes" id="UP001217610">
    <property type="component" value="Unassembled WGS sequence"/>
</dbReference>
<proteinExistence type="predicted"/>
<sequence>MDTASSARNNDSLELQRLQGAWEQISMEDSGVLNPPDEHSAPGALTLIEGDQFRVLTVAGDVLLAGSFTLDSSTTPKSITWIDSIGADAGKPLPASYELTEDDFVFIAADEGQPRPTRFSTGPGQTLRRFVRVRQGQ</sequence>
<dbReference type="InterPro" id="IPR017504">
    <property type="entry name" value="CHP03067_Planctomycetes"/>
</dbReference>
<protein>
    <submittedName>
        <fullName evidence="1">TIGR03067 domain-containing protein</fullName>
    </submittedName>
</protein>
<keyword evidence="2" id="KW-1185">Reference proteome</keyword>
<dbReference type="NCBIfam" id="TIGR03067">
    <property type="entry name" value="Planc_TIGR03067"/>
    <property type="match status" value="1"/>
</dbReference>